<evidence type="ECO:0000259" key="1">
    <source>
        <dbReference type="Pfam" id="PF00535"/>
    </source>
</evidence>
<keyword evidence="3" id="KW-1185">Reference proteome</keyword>
<evidence type="ECO:0000313" key="3">
    <source>
        <dbReference type="Proteomes" id="UP000612329"/>
    </source>
</evidence>
<proteinExistence type="predicted"/>
<keyword evidence="2" id="KW-0808">Transferase</keyword>
<dbReference type="InterPro" id="IPR029044">
    <property type="entry name" value="Nucleotide-diphossugar_trans"/>
</dbReference>
<dbReference type="SUPFAM" id="SSF53448">
    <property type="entry name" value="Nucleotide-diphospho-sugar transferases"/>
    <property type="match status" value="1"/>
</dbReference>
<comment type="caution">
    <text evidence="2">The sequence shown here is derived from an EMBL/GenBank/DDBJ whole genome shotgun (WGS) entry which is preliminary data.</text>
</comment>
<evidence type="ECO:0000313" key="2">
    <source>
        <dbReference type="EMBL" id="GGK17513.1"/>
    </source>
</evidence>
<organism evidence="2 3">
    <name type="scientific">Yeosuana aromativorans</name>
    <dbReference type="NCBI Taxonomy" id="288019"/>
    <lineage>
        <taxon>Bacteria</taxon>
        <taxon>Pseudomonadati</taxon>
        <taxon>Bacteroidota</taxon>
        <taxon>Flavobacteriia</taxon>
        <taxon>Flavobacteriales</taxon>
        <taxon>Flavobacteriaceae</taxon>
        <taxon>Yeosuana</taxon>
    </lineage>
</organism>
<reference evidence="2" key="1">
    <citation type="journal article" date="2014" name="Int. J. Syst. Evol. Microbiol.">
        <title>Complete genome sequence of Corynebacterium casei LMG S-19264T (=DSM 44701T), isolated from a smear-ripened cheese.</title>
        <authorList>
            <consortium name="US DOE Joint Genome Institute (JGI-PGF)"/>
            <person name="Walter F."/>
            <person name="Albersmeier A."/>
            <person name="Kalinowski J."/>
            <person name="Ruckert C."/>
        </authorList>
    </citation>
    <scope>NUCLEOTIDE SEQUENCE</scope>
    <source>
        <strain evidence="2">JCM 12862</strain>
    </source>
</reference>
<dbReference type="AlphaFoldDB" id="A0A8J3BLD8"/>
<accession>A0A8J3BLD8</accession>
<dbReference type="Pfam" id="PF00535">
    <property type="entry name" value="Glycos_transf_2"/>
    <property type="match status" value="1"/>
</dbReference>
<dbReference type="GO" id="GO:0016758">
    <property type="term" value="F:hexosyltransferase activity"/>
    <property type="evidence" value="ECO:0007669"/>
    <property type="project" value="UniProtKB-ARBA"/>
</dbReference>
<dbReference type="PANTHER" id="PTHR22916:SF67">
    <property type="entry name" value="COLANIC ACID BIOSYNTHESIS GLYCOSYL TRANSFERASE WCAE-RELATED"/>
    <property type="match status" value="1"/>
</dbReference>
<dbReference type="EMBL" id="BMNR01000002">
    <property type="protein sequence ID" value="GGK17513.1"/>
    <property type="molecule type" value="Genomic_DNA"/>
</dbReference>
<protein>
    <submittedName>
        <fullName evidence="2">Glycosyl transferase</fullName>
    </submittedName>
</protein>
<dbReference type="PANTHER" id="PTHR22916">
    <property type="entry name" value="GLYCOSYLTRANSFERASE"/>
    <property type="match status" value="1"/>
</dbReference>
<dbReference type="Proteomes" id="UP000612329">
    <property type="component" value="Unassembled WGS sequence"/>
</dbReference>
<gene>
    <name evidence="2" type="ORF">GCM10007962_09650</name>
</gene>
<sequence>MRTTISIITINYNNLEGLKSTVESVINQTFQEFEYIIIDGGSTDGSFEYIEKNKELFAFWISELDSGVYQAMNKGIQKASGDYILFLNSGDHFYNDDTLAIHQKELTGQDLVYFNIKVVEASKTFIKNYPDTLSFSYFVKDTLPHPGTFIKKDLFNSVGMFKEDFKIVSDWKFFLDAVCKHQASYKHVNKTLSVFYLDGVSSDATNASIIFKEKQQVLRSSYEPFLQDIEDVITYKDILTGLKKSRIIQWLVRLGFLNKF</sequence>
<name>A0A8J3BLD8_9FLAO</name>
<dbReference type="RefSeq" id="WP_188650601.1">
    <property type="nucleotide sequence ID" value="NZ_BMNR01000002.1"/>
</dbReference>
<dbReference type="InterPro" id="IPR001173">
    <property type="entry name" value="Glyco_trans_2-like"/>
</dbReference>
<reference evidence="2" key="2">
    <citation type="submission" date="2020-09" db="EMBL/GenBank/DDBJ databases">
        <authorList>
            <person name="Sun Q."/>
            <person name="Ohkuma M."/>
        </authorList>
    </citation>
    <scope>NUCLEOTIDE SEQUENCE</scope>
    <source>
        <strain evidence="2">JCM 12862</strain>
    </source>
</reference>
<feature type="domain" description="Glycosyltransferase 2-like" evidence="1">
    <location>
        <begin position="6"/>
        <end position="131"/>
    </location>
</feature>
<dbReference type="Gene3D" id="3.90.550.10">
    <property type="entry name" value="Spore Coat Polysaccharide Biosynthesis Protein SpsA, Chain A"/>
    <property type="match status" value="1"/>
</dbReference>
<dbReference type="CDD" id="cd06433">
    <property type="entry name" value="GT_2_WfgS_like"/>
    <property type="match status" value="1"/>
</dbReference>